<reference evidence="1 2" key="1">
    <citation type="journal article" date="2011" name="Nat. Genet.">
        <title>The genome of the mesopolyploid crop species Brassica rapa.</title>
        <authorList>
            <consortium name="Brassica rapa Genome Sequencing Project Consortium"/>
            <person name="Wang X."/>
            <person name="Wang H."/>
            <person name="Wang J."/>
            <person name="Sun R."/>
            <person name="Wu J."/>
            <person name="Liu S."/>
            <person name="Bai Y."/>
            <person name="Mun J.H."/>
            <person name="Bancroft I."/>
            <person name="Cheng F."/>
            <person name="Huang S."/>
            <person name="Li X."/>
            <person name="Hua W."/>
            <person name="Wang J."/>
            <person name="Wang X."/>
            <person name="Freeling M."/>
            <person name="Pires J.C."/>
            <person name="Paterson A.H."/>
            <person name="Chalhoub B."/>
            <person name="Wang B."/>
            <person name="Hayward A."/>
            <person name="Sharpe A.G."/>
            <person name="Park B.S."/>
            <person name="Weisshaar B."/>
            <person name="Liu B."/>
            <person name="Li B."/>
            <person name="Liu B."/>
            <person name="Tong C."/>
            <person name="Song C."/>
            <person name="Duran C."/>
            <person name="Peng C."/>
            <person name="Geng C."/>
            <person name="Koh C."/>
            <person name="Lin C."/>
            <person name="Edwards D."/>
            <person name="Mu D."/>
            <person name="Shen D."/>
            <person name="Soumpourou E."/>
            <person name="Li F."/>
            <person name="Fraser F."/>
            <person name="Conant G."/>
            <person name="Lassalle G."/>
            <person name="King G.J."/>
            <person name="Bonnema G."/>
            <person name="Tang H."/>
            <person name="Wang H."/>
            <person name="Belcram H."/>
            <person name="Zhou H."/>
            <person name="Hirakawa H."/>
            <person name="Abe H."/>
            <person name="Guo H."/>
            <person name="Wang H."/>
            <person name="Jin H."/>
            <person name="Parkin I.A."/>
            <person name="Batley J."/>
            <person name="Kim J.S."/>
            <person name="Just J."/>
            <person name="Li J."/>
            <person name="Xu J."/>
            <person name="Deng J."/>
            <person name="Kim J.A."/>
            <person name="Li J."/>
            <person name="Yu J."/>
            <person name="Meng J."/>
            <person name="Wang J."/>
            <person name="Min J."/>
            <person name="Poulain J."/>
            <person name="Wang J."/>
            <person name="Hatakeyama K."/>
            <person name="Wu K."/>
            <person name="Wang L."/>
            <person name="Fang L."/>
            <person name="Trick M."/>
            <person name="Links M.G."/>
            <person name="Zhao M."/>
            <person name="Jin M."/>
            <person name="Ramchiary N."/>
            <person name="Drou N."/>
            <person name="Berkman P.J."/>
            <person name="Cai Q."/>
            <person name="Huang Q."/>
            <person name="Li R."/>
            <person name="Tabata S."/>
            <person name="Cheng S."/>
            <person name="Zhang S."/>
            <person name="Zhang S."/>
            <person name="Huang S."/>
            <person name="Sato S."/>
            <person name="Sun S."/>
            <person name="Kwon S.J."/>
            <person name="Choi S.R."/>
            <person name="Lee T.H."/>
            <person name="Fan W."/>
            <person name="Zhao X."/>
            <person name="Tan X."/>
            <person name="Xu X."/>
            <person name="Wang Y."/>
            <person name="Qiu Y."/>
            <person name="Yin Y."/>
            <person name="Li Y."/>
            <person name="Du Y."/>
            <person name="Liao Y."/>
            <person name="Lim Y."/>
            <person name="Narusaka Y."/>
            <person name="Wang Y."/>
            <person name="Wang Z."/>
            <person name="Li Z."/>
            <person name="Wang Z."/>
            <person name="Xiong Z."/>
            <person name="Zhang Z."/>
        </authorList>
    </citation>
    <scope>NUCLEOTIDE SEQUENCE [LARGE SCALE GENOMIC DNA]</scope>
    <source>
        <strain evidence="1 2">cv. Chiifu-401-42</strain>
    </source>
</reference>
<evidence type="ECO:0000313" key="1">
    <source>
        <dbReference type="EnsemblPlants" id="Bra014724.1-P"/>
    </source>
</evidence>
<protein>
    <submittedName>
        <fullName evidence="1">Uncharacterized protein</fullName>
    </submittedName>
</protein>
<accession>M4DE05</accession>
<dbReference type="InParanoid" id="M4DE05"/>
<reference evidence="1 2" key="2">
    <citation type="journal article" date="2018" name="Hortic Res">
        <title>Improved Brassica rapa reference genome by single-molecule sequencing and chromosome conformation capture technologies.</title>
        <authorList>
            <person name="Zhang L."/>
            <person name="Cai X."/>
            <person name="Wu J."/>
            <person name="Liu M."/>
            <person name="Grob S."/>
            <person name="Cheng F."/>
            <person name="Liang J."/>
            <person name="Cai C."/>
            <person name="Liu Z."/>
            <person name="Liu B."/>
            <person name="Wang F."/>
            <person name="Li S."/>
            <person name="Liu F."/>
            <person name="Li X."/>
            <person name="Cheng L."/>
            <person name="Yang W."/>
            <person name="Li M.H."/>
            <person name="Grossniklaus U."/>
            <person name="Zheng H."/>
            <person name="Wang X."/>
        </authorList>
    </citation>
    <scope>NUCLEOTIDE SEQUENCE [LARGE SCALE GENOMIC DNA]</scope>
    <source>
        <strain evidence="1 2">cv. Chiifu-401-42</strain>
    </source>
</reference>
<dbReference type="AlphaFoldDB" id="M4DE05"/>
<proteinExistence type="predicted"/>
<sequence>MANPQLLMGIAMVLVNREGENMVLFLNMFCSSIKLELVHKVQMQCHEDAIFPRNSEVMTFSPR</sequence>
<dbReference type="Gramene" id="Bra014724.1">
    <property type="protein sequence ID" value="Bra014724.1-P"/>
    <property type="gene ID" value="Bra014724"/>
</dbReference>
<reference evidence="1" key="3">
    <citation type="submission" date="2023-03" db="UniProtKB">
        <authorList>
            <consortium name="EnsemblPlants"/>
        </authorList>
    </citation>
    <scope>IDENTIFICATION</scope>
    <source>
        <strain evidence="1">cv. Chiifu-401-42</strain>
    </source>
</reference>
<keyword evidence="2" id="KW-1185">Reference proteome</keyword>
<name>M4DE05_BRACM</name>
<dbReference type="HOGENOM" id="CLU_2888917_0_0_1"/>
<dbReference type="Proteomes" id="UP000011750">
    <property type="component" value="Chromosome A04"/>
</dbReference>
<organism evidence="1 2">
    <name type="scientific">Brassica campestris</name>
    <name type="common">Field mustard</name>
    <dbReference type="NCBI Taxonomy" id="3711"/>
    <lineage>
        <taxon>Eukaryota</taxon>
        <taxon>Viridiplantae</taxon>
        <taxon>Streptophyta</taxon>
        <taxon>Embryophyta</taxon>
        <taxon>Tracheophyta</taxon>
        <taxon>Spermatophyta</taxon>
        <taxon>Magnoliopsida</taxon>
        <taxon>eudicotyledons</taxon>
        <taxon>Gunneridae</taxon>
        <taxon>Pentapetalae</taxon>
        <taxon>rosids</taxon>
        <taxon>malvids</taxon>
        <taxon>Brassicales</taxon>
        <taxon>Brassicaceae</taxon>
        <taxon>Brassiceae</taxon>
        <taxon>Brassica</taxon>
    </lineage>
</organism>
<dbReference type="OMA" id="QCHEDAI"/>
<dbReference type="EnsemblPlants" id="Bra014724.1">
    <property type="protein sequence ID" value="Bra014724.1-P"/>
    <property type="gene ID" value="Bra014724"/>
</dbReference>
<evidence type="ECO:0000313" key="2">
    <source>
        <dbReference type="Proteomes" id="UP000011750"/>
    </source>
</evidence>